<reference evidence="2" key="1">
    <citation type="journal article" date="2019" name="Int. J. Syst. Evol. Microbiol.">
        <title>The Global Catalogue of Microorganisms (GCM) 10K type strain sequencing project: providing services to taxonomists for standard genome sequencing and annotation.</title>
        <authorList>
            <consortium name="The Broad Institute Genomics Platform"/>
            <consortium name="The Broad Institute Genome Sequencing Center for Infectious Disease"/>
            <person name="Wu L."/>
            <person name="Ma J."/>
        </authorList>
    </citation>
    <scope>NUCLEOTIDE SEQUENCE [LARGE SCALE GENOMIC DNA]</scope>
    <source>
        <strain evidence="2">CCM 8904</strain>
    </source>
</reference>
<gene>
    <name evidence="1" type="ORF">ACFQGP_04860</name>
</gene>
<name>A0ABW1RFB8_9LACO</name>
<evidence type="ECO:0008006" key="3">
    <source>
        <dbReference type="Google" id="ProtNLM"/>
    </source>
</evidence>
<organism evidence="1 2">
    <name type="scientific">Loigolactobacillus jiayinensis</name>
    <dbReference type="NCBI Taxonomy" id="2486016"/>
    <lineage>
        <taxon>Bacteria</taxon>
        <taxon>Bacillati</taxon>
        <taxon>Bacillota</taxon>
        <taxon>Bacilli</taxon>
        <taxon>Lactobacillales</taxon>
        <taxon>Lactobacillaceae</taxon>
        <taxon>Loigolactobacillus</taxon>
    </lineage>
</organism>
<keyword evidence="2" id="KW-1185">Reference proteome</keyword>
<evidence type="ECO:0000313" key="1">
    <source>
        <dbReference type="EMBL" id="MFC6169910.1"/>
    </source>
</evidence>
<comment type="caution">
    <text evidence="1">The sequence shown here is derived from an EMBL/GenBank/DDBJ whole genome shotgun (WGS) entry which is preliminary data.</text>
</comment>
<evidence type="ECO:0000313" key="2">
    <source>
        <dbReference type="Proteomes" id="UP001596289"/>
    </source>
</evidence>
<sequence>MQKTDLQKHLQAINDRTFNPIILQHNSFRACLHRSAQNLGLIKDNHLTAKGRQHLTLQF</sequence>
<protein>
    <recommendedName>
        <fullName evidence="3">R3H domain-containing protein</fullName>
    </recommendedName>
</protein>
<proteinExistence type="predicted"/>
<dbReference type="EMBL" id="JBHSSL010000027">
    <property type="protein sequence ID" value="MFC6169910.1"/>
    <property type="molecule type" value="Genomic_DNA"/>
</dbReference>
<dbReference type="Proteomes" id="UP001596289">
    <property type="component" value="Unassembled WGS sequence"/>
</dbReference>
<dbReference type="RefSeq" id="WP_125551665.1">
    <property type="nucleotide sequence ID" value="NZ_JBHSSL010000027.1"/>
</dbReference>
<accession>A0ABW1RFB8</accession>